<comment type="caution">
    <text evidence="2">The sequence shown here is derived from an EMBL/GenBank/DDBJ whole genome shotgun (WGS) entry which is preliminary data.</text>
</comment>
<keyword evidence="3" id="KW-1185">Reference proteome</keyword>
<dbReference type="GO" id="GO:0003676">
    <property type="term" value="F:nucleic acid binding"/>
    <property type="evidence" value="ECO:0007669"/>
    <property type="project" value="InterPro"/>
</dbReference>
<protein>
    <recommendedName>
        <fullName evidence="1">Integrase catalytic domain-containing protein</fullName>
    </recommendedName>
</protein>
<dbReference type="Gene3D" id="3.30.420.10">
    <property type="entry name" value="Ribonuclease H-like superfamily/Ribonuclease H"/>
    <property type="match status" value="1"/>
</dbReference>
<dbReference type="PANTHER" id="PTHR46148:SF60">
    <property type="entry name" value="CHROMO DOMAIN-CONTAINING PROTEIN"/>
    <property type="match status" value="1"/>
</dbReference>
<dbReference type="InterPro" id="IPR056924">
    <property type="entry name" value="SH3_Tf2-1"/>
</dbReference>
<dbReference type="SUPFAM" id="SSF53098">
    <property type="entry name" value="Ribonuclease H-like"/>
    <property type="match status" value="1"/>
</dbReference>
<dbReference type="AlphaFoldDB" id="A0AAV5KWU6"/>
<organism evidence="2 3">
    <name type="scientific">Rubroshorea leprosula</name>
    <dbReference type="NCBI Taxonomy" id="152421"/>
    <lineage>
        <taxon>Eukaryota</taxon>
        <taxon>Viridiplantae</taxon>
        <taxon>Streptophyta</taxon>
        <taxon>Embryophyta</taxon>
        <taxon>Tracheophyta</taxon>
        <taxon>Spermatophyta</taxon>
        <taxon>Magnoliopsida</taxon>
        <taxon>eudicotyledons</taxon>
        <taxon>Gunneridae</taxon>
        <taxon>Pentapetalae</taxon>
        <taxon>rosids</taxon>
        <taxon>malvids</taxon>
        <taxon>Malvales</taxon>
        <taxon>Dipterocarpaceae</taxon>
        <taxon>Rubroshorea</taxon>
    </lineage>
</organism>
<proteinExistence type="predicted"/>
<dbReference type="InterPro" id="IPR012337">
    <property type="entry name" value="RNaseH-like_sf"/>
</dbReference>
<evidence type="ECO:0000313" key="3">
    <source>
        <dbReference type="Proteomes" id="UP001054252"/>
    </source>
</evidence>
<dbReference type="InterPro" id="IPR001584">
    <property type="entry name" value="Integrase_cat-core"/>
</dbReference>
<evidence type="ECO:0000259" key="1">
    <source>
        <dbReference type="PROSITE" id="PS50994"/>
    </source>
</evidence>
<dbReference type="InterPro" id="IPR036397">
    <property type="entry name" value="RNaseH_sf"/>
</dbReference>
<gene>
    <name evidence="2" type="ORF">SLEP1_g38011</name>
</gene>
<feature type="domain" description="Integrase catalytic" evidence="1">
    <location>
        <begin position="54"/>
        <end position="223"/>
    </location>
</feature>
<accession>A0AAV5KWU6</accession>
<reference evidence="2 3" key="1">
    <citation type="journal article" date="2021" name="Commun. Biol.">
        <title>The genome of Shorea leprosula (Dipterocarpaceae) highlights the ecological relevance of drought in aseasonal tropical rainforests.</title>
        <authorList>
            <person name="Ng K.K.S."/>
            <person name="Kobayashi M.J."/>
            <person name="Fawcett J.A."/>
            <person name="Hatakeyama M."/>
            <person name="Paape T."/>
            <person name="Ng C.H."/>
            <person name="Ang C.C."/>
            <person name="Tnah L.H."/>
            <person name="Lee C.T."/>
            <person name="Nishiyama T."/>
            <person name="Sese J."/>
            <person name="O'Brien M.J."/>
            <person name="Copetti D."/>
            <person name="Mohd Noor M.I."/>
            <person name="Ong R.C."/>
            <person name="Putra M."/>
            <person name="Sireger I.Z."/>
            <person name="Indrioko S."/>
            <person name="Kosugi Y."/>
            <person name="Izuno A."/>
            <person name="Isagi Y."/>
            <person name="Lee S.L."/>
            <person name="Shimizu K.K."/>
        </authorList>
    </citation>
    <scope>NUCLEOTIDE SEQUENCE [LARGE SCALE GENOMIC DNA]</scope>
    <source>
        <strain evidence="2">214</strain>
    </source>
</reference>
<dbReference type="Pfam" id="PF24626">
    <property type="entry name" value="SH3_Tf2-1"/>
    <property type="match status" value="1"/>
</dbReference>
<dbReference type="PROSITE" id="PS50994">
    <property type="entry name" value="INTEGRASE"/>
    <property type="match status" value="1"/>
</dbReference>
<name>A0AAV5KWU6_9ROSI</name>
<evidence type="ECO:0000313" key="2">
    <source>
        <dbReference type="EMBL" id="GKV29038.1"/>
    </source>
</evidence>
<dbReference type="GO" id="GO:0015074">
    <property type="term" value="P:DNA integration"/>
    <property type="evidence" value="ECO:0007669"/>
    <property type="project" value="InterPro"/>
</dbReference>
<dbReference type="EMBL" id="BPVZ01000081">
    <property type="protein sequence ID" value="GKV29038.1"/>
    <property type="molecule type" value="Genomic_DNA"/>
</dbReference>
<dbReference type="PANTHER" id="PTHR46148">
    <property type="entry name" value="CHROMO DOMAIN-CONTAINING PROTEIN"/>
    <property type="match status" value="1"/>
</dbReference>
<sequence length="378" mass="43629">MGLLDAGIGLKDGFQDDEVKDPIAHDVFSYVKSCVNSALQTVRYYALRMNSLKKIEEHSNILMDAVWMLDPNNLESVKGLAMEAVQYKNAKLEYTRKHQSGADRDYPKALLDGVDVAGLVGILRQLGDLADIVSDKDPRFTARFWRSFQKAMGTQLKLSTAYHPQTDGQSKRTIQVLEDMLRACALDLPESWDDHLPLVEFAYNNSYHSSIKMAPYEALYGRRCRTPICWAKVGYGRVMGPDFVQQTTEKVKLIQQRLKVAQDRQKSYADNRRRPLEWRLCIFEDEVAYRIALPPELSNVHNVFHVSVLRKYEPDPSHVINYEPLELKEDLSYTKQPIQILDRKEKVLRNKTVSLVKVLWRHHSENEATWELESQMRG</sequence>
<dbReference type="Proteomes" id="UP001054252">
    <property type="component" value="Unassembled WGS sequence"/>
</dbReference>